<keyword evidence="6" id="KW-0964">Secreted</keyword>
<keyword evidence="6" id="KW-0832">Ubl conjugation</keyword>
<comment type="PTM">
    <text evidence="6">Ubiquitinated in the presence of host E1 ubiquitin-activating enzyme, E2 ubiquitin-conjugating enzyme and ubiquitin.</text>
</comment>
<keyword evidence="3" id="KW-0433">Leucine-rich repeat</keyword>
<dbReference type="InterPro" id="IPR046673">
    <property type="entry name" value="ToxA_N"/>
</dbReference>
<organism evidence="8 9">
    <name type="scientific">Pseudomonas brassicacearum</name>
    <dbReference type="NCBI Taxonomy" id="930166"/>
    <lineage>
        <taxon>Bacteria</taxon>
        <taxon>Pseudomonadati</taxon>
        <taxon>Pseudomonadota</taxon>
        <taxon>Gammaproteobacteria</taxon>
        <taxon>Pseudomonadales</taxon>
        <taxon>Pseudomonadaceae</taxon>
        <taxon>Pseudomonas</taxon>
    </lineage>
</organism>
<comment type="catalytic activity">
    <reaction evidence="1">
        <text>S-ubiquitinyl-[E2 ubiquitin-conjugating enzyme]-L-cysteine + [acceptor protein]-L-lysine = [E2 ubiquitin-conjugating enzyme]-L-cysteine + N(6)-ubiquitinyl-[acceptor protein]-L-lysine.</text>
        <dbReference type="EC" id="2.3.2.27"/>
    </reaction>
</comment>
<evidence type="ECO:0000313" key="9">
    <source>
        <dbReference type="Proteomes" id="UP000285636"/>
    </source>
</evidence>
<keyword evidence="6" id="KW-0808">Transferase</keyword>
<evidence type="ECO:0000256" key="5">
    <source>
        <dbReference type="ARBA" id="ARBA00023026"/>
    </source>
</evidence>
<feature type="active site" description="Glycyl thioester intermediate" evidence="6">
    <location>
        <position position="1503"/>
    </location>
</feature>
<accession>A0A423HSS8</accession>
<dbReference type="GO" id="GO:0016567">
    <property type="term" value="P:protein ubiquitination"/>
    <property type="evidence" value="ECO:0007669"/>
    <property type="project" value="InterPro"/>
</dbReference>
<comment type="similarity">
    <text evidence="6">Belongs to the LRR-containing bacterial E3 ligase family.</text>
</comment>
<name>A0A423HSS8_9PSED</name>
<evidence type="ECO:0000256" key="4">
    <source>
        <dbReference type="ARBA" id="ARBA00022737"/>
    </source>
</evidence>
<dbReference type="EC" id="2.3.2.27" evidence="2"/>
<dbReference type="PROSITE" id="PS52053">
    <property type="entry name" value="NEL"/>
    <property type="match status" value="1"/>
</dbReference>
<evidence type="ECO:0000313" key="8">
    <source>
        <dbReference type="EMBL" id="RON16269.1"/>
    </source>
</evidence>
<keyword evidence="5" id="KW-0843">Virulence</keyword>
<evidence type="ECO:0000256" key="1">
    <source>
        <dbReference type="ARBA" id="ARBA00000900"/>
    </source>
</evidence>
<evidence type="ECO:0000259" key="7">
    <source>
        <dbReference type="PROSITE" id="PS52053"/>
    </source>
</evidence>
<dbReference type="GO" id="GO:0005737">
    <property type="term" value="C:cytoplasm"/>
    <property type="evidence" value="ECO:0007669"/>
    <property type="project" value="TreeGrafter"/>
</dbReference>
<comment type="caution">
    <text evidence="8">The sequence shown here is derived from an EMBL/GenBank/DDBJ whole genome shotgun (WGS) entry which is preliminary data.</text>
</comment>
<dbReference type="EMBL" id="MOBK01000013">
    <property type="protein sequence ID" value="RON16269.1"/>
    <property type="molecule type" value="Genomic_DNA"/>
</dbReference>
<evidence type="ECO:0000256" key="3">
    <source>
        <dbReference type="ARBA" id="ARBA00022614"/>
    </source>
</evidence>
<keyword evidence="4" id="KW-0677">Repeat</keyword>
<dbReference type="InterPro" id="IPR001611">
    <property type="entry name" value="Leu-rich_rpt"/>
</dbReference>
<dbReference type="InterPro" id="IPR029487">
    <property type="entry name" value="NEL_dom"/>
</dbReference>
<dbReference type="Pfam" id="PF14496">
    <property type="entry name" value="NEL"/>
    <property type="match status" value="1"/>
</dbReference>
<dbReference type="InterPro" id="IPR032675">
    <property type="entry name" value="LRR_dom_sf"/>
</dbReference>
<dbReference type="Proteomes" id="UP000285636">
    <property type="component" value="Unassembled WGS sequence"/>
</dbReference>
<dbReference type="InterPro" id="IPR050216">
    <property type="entry name" value="LRR_domain-containing"/>
</dbReference>
<dbReference type="Gene3D" id="1.20.58.360">
    <property type="entry name" value="Shigella T3SS effector IpaH defines"/>
    <property type="match status" value="1"/>
</dbReference>
<dbReference type="PANTHER" id="PTHR48051:SF48">
    <property type="entry name" value="MULTIFUNCTIONAL ROCO FAMILY SIGNALING REGULATOR 1"/>
    <property type="match status" value="1"/>
</dbReference>
<keyword evidence="6" id="KW-1035">Host cytoplasm</keyword>
<proteinExistence type="inferred from homology"/>
<reference evidence="8 9" key="1">
    <citation type="submission" date="2016-10" db="EMBL/GenBank/DDBJ databases">
        <title>Comparative genome analysis of multiple Pseudomonas spp. focuses on biocontrol and plant growth promoting traits.</title>
        <authorList>
            <person name="Tao X.-Y."/>
            <person name="Taylor C.G."/>
        </authorList>
    </citation>
    <scope>NUCLEOTIDE SEQUENCE [LARGE SCALE GENOMIC DNA]</scope>
    <source>
        <strain evidence="8 9">38D7</strain>
    </source>
</reference>
<protein>
    <recommendedName>
        <fullName evidence="2">RING-type E3 ubiquitin transferase</fullName>
        <ecNumber evidence="2">2.3.2.27</ecNumber>
    </recommendedName>
</protein>
<dbReference type="Pfam" id="PF13855">
    <property type="entry name" value="LRR_8"/>
    <property type="match status" value="1"/>
</dbReference>
<dbReference type="PANTHER" id="PTHR48051">
    <property type="match status" value="1"/>
</dbReference>
<dbReference type="RefSeq" id="WP_123435932.1">
    <property type="nucleotide sequence ID" value="NZ_MOBK01000013.1"/>
</dbReference>
<dbReference type="Gene3D" id="3.80.10.10">
    <property type="entry name" value="Ribonuclease Inhibitor"/>
    <property type="match status" value="1"/>
</dbReference>
<evidence type="ECO:0000256" key="6">
    <source>
        <dbReference type="PROSITE-ProRule" id="PRU01398"/>
    </source>
</evidence>
<evidence type="ECO:0000256" key="2">
    <source>
        <dbReference type="ARBA" id="ARBA00012483"/>
    </source>
</evidence>
<dbReference type="GO" id="GO:0005576">
    <property type="term" value="C:extracellular region"/>
    <property type="evidence" value="ECO:0007669"/>
    <property type="project" value="UniProtKB-UniRule"/>
</dbReference>
<keyword evidence="6" id="KW-0833">Ubl conjugation pathway</keyword>
<feature type="domain" description="NEL" evidence="7">
    <location>
        <begin position="1413"/>
        <end position="1726"/>
    </location>
</feature>
<dbReference type="Pfam" id="PF20178">
    <property type="entry name" value="ToxA_N"/>
    <property type="match status" value="2"/>
</dbReference>
<gene>
    <name evidence="8" type="ORF">BK660_25970</name>
</gene>
<dbReference type="SUPFAM" id="SSF52058">
    <property type="entry name" value="L domain-like"/>
    <property type="match status" value="1"/>
</dbReference>
<sequence>MSERSDTPDRPVIAGHARDVERNVYRDYLLGKLPPPVKDAPASRLVAFAHSKPEFPEWYFNSRAIDRQYLKELIDEHWRLQGPLDDTLKNVQQDILAFAEPLLVQALKEQLNLELDVNATLIRLYIPANLAIGIDTHASRLRQSSLLEAALHNFEAHEAQVGTFRDGSGIFTRDGENELQRHTLMVERFAALCRTLDIGAQYQRHIKALLMPEDVTARATVVRQCTASEKAAFHESALIAYLKKDITSYGYGKLRQIRDNEQGILMGHLPLQCHQLSIMGFRLSGIVLFSAVADPSKIKRAYDALIPEHQRTMLEWSRSLALLPGQEFEQFKLLQAFFANGPSGLVEAMLQRADAYQQSRLDGTLIAYVPDDPDHPFKEYDSFTDFMKELTSQLRSPGYQQFFSRFVAQKDKGKFFARVRERLSTFTWKQREPLDMGPWWRETAVENANAEPVTHTLSGDLWTQTSLWRREKAIADARQIAVPTGDEDATTRWNRLTSYLNIGWNVFNFGAMLVPGLGEAMLAIMAGQMAFETLEGIEDWSKGDKEEAAVHLTGVMINFAQLAIMFAGHVLPSGAAASVKPSAFIDRLKKVELPDGKTRLWKPDLSPYAHDMVLPAEAKPGEQGLYRHSEKDILKHDNKHFDVINDPRTGQARLRHPTRPQAYQPTLEHNACGAWKTELDRPIEWDTTTLMRRLGPTVEGFSDNTLEQIRLVSGQEEDQLRRLHVVGDPPPALLTDTIERFQAWAEVQKLPGQIWLNEVPDAFVEQVPRLLVELPRWPAQKSIELFDGPGHGGRSIKFGNIDSLPADTLKISRAEVSTGKLPELAVKFASETDIHAMLGQGISTDEQIRIDALKNQLAGRAGNRRGPLFDALNRHLQQTDNPQVRVLQDAFSGLPTAVARELLADIEPQDLLNITEPSRIPLQLKERVRITLRAIRTARAYEGLFLDTPYGVDTERLALHSMQALPGWPENVRIEIRELSFDGALRDSVGPADAVHRRVLVSEDGQYQARDADDLHLHGADDLYASVLHALPDAERNALGYDVSQGATLKLAVQKAPLPRDTFSALLADNPVRKPAYDPASMRLRGGMRGVAQGLRRVNEPITPQERVRVVRPGWTEAEALAYLEAGGSDVSLEQRASALEAEFDRLNANFQRWLKSPTEAYSFTPAGVAEWQSRNALYKAVRECWQHTGLRDMDSFGDLRGVMLDLENFSLGRHLGTMPTLEGNFDHVTRLNLNLTELTDAHSSFLDHFPRLRSLNINGNTLTGVPRAIGRMRALTELNMRGNRIVLDAQGVADLRNLTRLEALDLFGNPLGQVPDIGSMRMLHTLILTDTGIHTWPQGLFAQPRFRHFFLDMQRNEITHIPAVPPGSVQAELLARTVLSRDPQWLAEDNLQTLRDYIESVGMDPDRPYPPRGVRDSLDWEAGMTRPEWVAKQEVWNSVEDEHGSVGFFNEIRKLTESGHFRNDTGFRVDMTAKVWRMIEAMSKNTELRQKLFTMTSAPTECVDAGAQLFNSMGLEVLIHEAYELANPSLVEGELVSLARGKSRLDELSRIARKTISEREATGEAFRRVNAAGEVTGTIDEVEVHLAFMTDLAERLDLPWQSRNMQFRGIAGVTSEMIDDACLRVLDLEEGELLGELLVEQPFWSSYVEGVNRRAFKVFRRRIDATTDFYMALDNRANDTTLSLEQKARLKEELRVLGAELNKPESDFAPGRTMTDAEYATELNAIDEEKKTLVKTFTQQAIDRAKLQRLELPFVVQTDT</sequence>
<dbReference type="GO" id="GO:0061630">
    <property type="term" value="F:ubiquitin protein ligase activity"/>
    <property type="evidence" value="ECO:0007669"/>
    <property type="project" value="UniProtKB-EC"/>
</dbReference>